<sequence>MSARSNSSLYFDPSDSGSPGSLGNLVVRKADNPHSKTPYHVHVSSSAVDSEDSPTSESTSDGQSSDSSSSPVVFSPALAVPADKSTSRIQPSRVRADSQSSANTIPNHDSKDGSPTTAIPSEDLYSLAGLPVLEDSIPAENLPDELIVHDPHDLPYPVRYVRVNPVTKYSRQFAFPVRDPRDAVPPRRVAQLHLANDNHIGNGAHSTVFRAPLTLPLAAGSEVATRVRVVAKTPAPDCGSHRQLHQEARMYHSFPRTLYEQHKQQEYVAKPVPVPTAAADAVISDGASALSSSQSSDEPSIRVGGGRRKLSWREQFKLKRPVLKLTGKKSSTTAAGSEASLARAPRSVAQGGIVRELTTTDVAPVVPKFYGYYLLLKPDGTIYFDTHDECDEDGTCEVAWPPAMLLIEDCGSPIQPALFSDAQRWECHRLLESLHAAGFIMRQPAMTTDKMLAQPGLLTAPRAERSLATPSFRLVDFGRGFARSISKPEGFEEFWQEWCDHESDGAFEALQLDHTS</sequence>
<dbReference type="AlphaFoldDB" id="A0A4Q9MVC9"/>
<feature type="compositionally biased region" description="Polar residues" evidence="1">
    <location>
        <begin position="97"/>
        <end position="119"/>
    </location>
</feature>
<evidence type="ECO:0000313" key="2">
    <source>
        <dbReference type="EMBL" id="TBU30411.1"/>
    </source>
</evidence>
<proteinExistence type="predicted"/>
<dbReference type="OrthoDB" id="5327923at2759"/>
<organism evidence="2">
    <name type="scientific">Dichomitus squalens</name>
    <dbReference type="NCBI Taxonomy" id="114155"/>
    <lineage>
        <taxon>Eukaryota</taxon>
        <taxon>Fungi</taxon>
        <taxon>Dikarya</taxon>
        <taxon>Basidiomycota</taxon>
        <taxon>Agaricomycotina</taxon>
        <taxon>Agaricomycetes</taxon>
        <taxon>Polyporales</taxon>
        <taxon>Polyporaceae</taxon>
        <taxon>Dichomitus</taxon>
    </lineage>
</organism>
<feature type="compositionally biased region" description="Low complexity" evidence="1">
    <location>
        <begin position="55"/>
        <end position="75"/>
    </location>
</feature>
<feature type="region of interest" description="Disordered" evidence="1">
    <location>
        <begin position="1"/>
        <end position="121"/>
    </location>
</feature>
<dbReference type="Proteomes" id="UP000292957">
    <property type="component" value="Unassembled WGS sequence"/>
</dbReference>
<protein>
    <submittedName>
        <fullName evidence="2">Uncharacterized protein</fullName>
    </submittedName>
</protein>
<evidence type="ECO:0000256" key="1">
    <source>
        <dbReference type="SAM" id="MobiDB-lite"/>
    </source>
</evidence>
<feature type="compositionally biased region" description="Low complexity" evidence="1">
    <location>
        <begin position="12"/>
        <end position="21"/>
    </location>
</feature>
<gene>
    <name evidence="2" type="ORF">BD311DRAFT_864154</name>
</gene>
<accession>A0A4Q9MVC9</accession>
<reference evidence="2" key="1">
    <citation type="submission" date="2019-01" db="EMBL/GenBank/DDBJ databases">
        <title>Draft genome sequences of three monokaryotic isolates of the white-rot basidiomycete fungus Dichomitus squalens.</title>
        <authorList>
            <consortium name="DOE Joint Genome Institute"/>
            <person name="Lopez S.C."/>
            <person name="Andreopoulos B."/>
            <person name="Pangilinan J."/>
            <person name="Lipzen A."/>
            <person name="Riley R."/>
            <person name="Ahrendt S."/>
            <person name="Ng V."/>
            <person name="Barry K."/>
            <person name="Daum C."/>
            <person name="Grigoriev I.V."/>
            <person name="Hilden K.S."/>
            <person name="Makela M.R."/>
            <person name="de Vries R.P."/>
        </authorList>
    </citation>
    <scope>NUCLEOTIDE SEQUENCE [LARGE SCALE GENOMIC DNA]</scope>
    <source>
        <strain evidence="2">OM18370.1</strain>
    </source>
</reference>
<dbReference type="EMBL" id="ML143406">
    <property type="protein sequence ID" value="TBU30411.1"/>
    <property type="molecule type" value="Genomic_DNA"/>
</dbReference>
<name>A0A4Q9MVC9_9APHY</name>